<reference evidence="1" key="1">
    <citation type="submission" date="2020-10" db="EMBL/GenBank/DDBJ databases">
        <authorList>
            <person name="Gilroy R."/>
        </authorList>
    </citation>
    <scope>NUCLEOTIDE SEQUENCE</scope>
    <source>
        <strain evidence="1">ChiHecec3B27-6122</strain>
    </source>
</reference>
<comment type="caution">
    <text evidence="1">The sequence shown here is derived from an EMBL/GenBank/DDBJ whole genome shotgun (WGS) entry which is preliminary data.</text>
</comment>
<keyword evidence="1" id="KW-0436">Ligase</keyword>
<proteinExistence type="predicted"/>
<accession>A0A9D1G5J8</accession>
<dbReference type="Proteomes" id="UP000886876">
    <property type="component" value="Unassembled WGS sequence"/>
</dbReference>
<dbReference type="AlphaFoldDB" id="A0A9D1G5J8"/>
<evidence type="ECO:0000313" key="2">
    <source>
        <dbReference type="Proteomes" id="UP000886876"/>
    </source>
</evidence>
<feature type="non-terminal residue" evidence="1">
    <location>
        <position position="1"/>
    </location>
</feature>
<gene>
    <name evidence="1" type="ORF">IAD42_06440</name>
</gene>
<dbReference type="EMBL" id="DVJS01000159">
    <property type="protein sequence ID" value="HIS97596.1"/>
    <property type="molecule type" value="Genomic_DNA"/>
</dbReference>
<evidence type="ECO:0000313" key="1">
    <source>
        <dbReference type="EMBL" id="HIS97596.1"/>
    </source>
</evidence>
<sequence length="33" mass="3518">NGMLISAVHKEKGEECVQLIMVDDSMPAGAKLC</sequence>
<name>A0A9D1G5J8_9FIRM</name>
<protein>
    <submittedName>
        <fullName evidence="1">Methionine--tRNA ligase subunit beta</fullName>
    </submittedName>
</protein>
<organism evidence="1 2">
    <name type="scientific">Candidatus Scatomorpha pullistercoris</name>
    <dbReference type="NCBI Taxonomy" id="2840929"/>
    <lineage>
        <taxon>Bacteria</taxon>
        <taxon>Bacillati</taxon>
        <taxon>Bacillota</taxon>
        <taxon>Clostridia</taxon>
        <taxon>Eubacteriales</taxon>
        <taxon>Candidatus Scatomorpha</taxon>
    </lineage>
</organism>
<dbReference type="GO" id="GO:0016874">
    <property type="term" value="F:ligase activity"/>
    <property type="evidence" value="ECO:0007669"/>
    <property type="project" value="UniProtKB-KW"/>
</dbReference>
<reference evidence="1" key="2">
    <citation type="journal article" date="2021" name="PeerJ">
        <title>Extensive microbial diversity within the chicken gut microbiome revealed by metagenomics and culture.</title>
        <authorList>
            <person name="Gilroy R."/>
            <person name="Ravi A."/>
            <person name="Getino M."/>
            <person name="Pursley I."/>
            <person name="Horton D.L."/>
            <person name="Alikhan N.F."/>
            <person name="Baker D."/>
            <person name="Gharbi K."/>
            <person name="Hall N."/>
            <person name="Watson M."/>
            <person name="Adriaenssens E.M."/>
            <person name="Foster-Nyarko E."/>
            <person name="Jarju S."/>
            <person name="Secka A."/>
            <person name="Antonio M."/>
            <person name="Oren A."/>
            <person name="Chaudhuri R.R."/>
            <person name="La Ragione R."/>
            <person name="Hildebrand F."/>
            <person name="Pallen M.J."/>
        </authorList>
    </citation>
    <scope>NUCLEOTIDE SEQUENCE</scope>
    <source>
        <strain evidence="1">ChiHecec3B27-6122</strain>
    </source>
</reference>